<evidence type="ECO:0000256" key="1">
    <source>
        <dbReference type="SAM" id="MobiDB-lite"/>
    </source>
</evidence>
<name>A0ABW4K714_9HYPH</name>
<protein>
    <submittedName>
        <fullName evidence="3">DUF5330 domain-containing protein</fullName>
    </submittedName>
</protein>
<keyword evidence="4" id="KW-1185">Reference proteome</keyword>
<accession>A0ABW4K714</accession>
<feature type="signal peptide" evidence="2">
    <location>
        <begin position="1"/>
        <end position="25"/>
    </location>
</feature>
<dbReference type="EMBL" id="JBHUER010000004">
    <property type="protein sequence ID" value="MFD1703014.1"/>
    <property type="molecule type" value="Genomic_DNA"/>
</dbReference>
<sequence>MMFLLRAAFWICVTLMILPVAGPSADGPTASDKASIDALSALAAAGATVSDVKGFCERQPGACDVGSQALKLMGERVGAGAAMLQDYLGGEAPTGAAATPAAKLTTPARDTLTPADRKPAWRQPAGARAA</sequence>
<evidence type="ECO:0000313" key="4">
    <source>
        <dbReference type="Proteomes" id="UP001597308"/>
    </source>
</evidence>
<keyword evidence="2" id="KW-0732">Signal</keyword>
<organism evidence="3 4">
    <name type="scientific">Methylopila henanensis</name>
    <dbReference type="NCBI Taxonomy" id="873516"/>
    <lineage>
        <taxon>Bacteria</taxon>
        <taxon>Pseudomonadati</taxon>
        <taxon>Pseudomonadota</taxon>
        <taxon>Alphaproteobacteria</taxon>
        <taxon>Hyphomicrobiales</taxon>
        <taxon>Methylopilaceae</taxon>
        <taxon>Methylopila</taxon>
    </lineage>
</organism>
<dbReference type="InterPro" id="IPR035220">
    <property type="entry name" value="DUF5330"/>
</dbReference>
<evidence type="ECO:0000313" key="3">
    <source>
        <dbReference type="EMBL" id="MFD1703014.1"/>
    </source>
</evidence>
<gene>
    <name evidence="3" type="ORF">ACFSCV_08350</name>
</gene>
<comment type="caution">
    <text evidence="3">The sequence shown here is derived from an EMBL/GenBank/DDBJ whole genome shotgun (WGS) entry which is preliminary data.</text>
</comment>
<dbReference type="Pfam" id="PF17264">
    <property type="entry name" value="DUF5330"/>
    <property type="match status" value="1"/>
</dbReference>
<dbReference type="Proteomes" id="UP001597308">
    <property type="component" value="Unassembled WGS sequence"/>
</dbReference>
<dbReference type="RefSeq" id="WP_378798814.1">
    <property type="nucleotide sequence ID" value="NZ_JBHUER010000004.1"/>
</dbReference>
<feature type="chain" id="PRO_5047423080" evidence="2">
    <location>
        <begin position="26"/>
        <end position="130"/>
    </location>
</feature>
<feature type="region of interest" description="Disordered" evidence="1">
    <location>
        <begin position="94"/>
        <end position="130"/>
    </location>
</feature>
<proteinExistence type="predicted"/>
<feature type="compositionally biased region" description="Low complexity" evidence="1">
    <location>
        <begin position="94"/>
        <end position="108"/>
    </location>
</feature>
<evidence type="ECO:0000256" key="2">
    <source>
        <dbReference type="SAM" id="SignalP"/>
    </source>
</evidence>
<reference evidence="4" key="1">
    <citation type="journal article" date="2019" name="Int. J. Syst. Evol. Microbiol.">
        <title>The Global Catalogue of Microorganisms (GCM) 10K type strain sequencing project: providing services to taxonomists for standard genome sequencing and annotation.</title>
        <authorList>
            <consortium name="The Broad Institute Genomics Platform"/>
            <consortium name="The Broad Institute Genome Sequencing Center for Infectious Disease"/>
            <person name="Wu L."/>
            <person name="Ma J."/>
        </authorList>
    </citation>
    <scope>NUCLEOTIDE SEQUENCE [LARGE SCALE GENOMIC DNA]</scope>
    <source>
        <strain evidence="4">KCTC 23707</strain>
    </source>
</reference>